<evidence type="ECO:0000313" key="2">
    <source>
        <dbReference type="Proteomes" id="UP000029738"/>
    </source>
</evidence>
<organism evidence="1 2">
    <name type="scientific">Tolypothrix bouteillei VB521301</name>
    <dbReference type="NCBI Taxonomy" id="1479485"/>
    <lineage>
        <taxon>Bacteria</taxon>
        <taxon>Bacillati</taxon>
        <taxon>Cyanobacteriota</taxon>
        <taxon>Cyanophyceae</taxon>
        <taxon>Nostocales</taxon>
        <taxon>Tolypothrichaceae</taxon>
        <taxon>Tolypothrix</taxon>
    </lineage>
</organism>
<accession>A0A8S9SYV1</accession>
<keyword evidence="2" id="KW-1185">Reference proteome</keyword>
<dbReference type="OrthoDB" id="532888at2"/>
<reference evidence="1" key="1">
    <citation type="journal article" date="2015" name="Genome Announc.">
        <title>Draft Genome Sequence of Tolypothrix boutellei Strain VB521301.</title>
        <authorList>
            <person name="Chandrababunaidu M.M."/>
            <person name="Singh D."/>
            <person name="Sen D."/>
            <person name="Bhan S."/>
            <person name="Das S."/>
            <person name="Gupta A."/>
            <person name="Adhikary S.P."/>
            <person name="Tripathy S."/>
        </authorList>
    </citation>
    <scope>NUCLEOTIDE SEQUENCE</scope>
    <source>
        <strain evidence="1">VB521301</strain>
    </source>
</reference>
<protein>
    <submittedName>
        <fullName evidence="1">Uncharacterized protein</fullName>
    </submittedName>
</protein>
<name>A0A8S9SYV1_9CYAN</name>
<dbReference type="Proteomes" id="UP000029738">
    <property type="component" value="Unassembled WGS sequence"/>
</dbReference>
<reference evidence="1" key="2">
    <citation type="submission" date="2019-11" db="EMBL/GenBank/DDBJ databases">
        <title>Improved Assembly of Tolypothrix boutellei genome.</title>
        <authorList>
            <person name="Sarangi A.N."/>
            <person name="Mukherjee M."/>
            <person name="Ghosh S."/>
            <person name="Singh D."/>
            <person name="Das A."/>
            <person name="Kant S."/>
            <person name="Prusty A."/>
            <person name="Tripathy S."/>
        </authorList>
    </citation>
    <scope>NUCLEOTIDE SEQUENCE</scope>
    <source>
        <strain evidence="1">VB521301</strain>
    </source>
</reference>
<gene>
    <name evidence="1" type="ORF">DA73_0400007675</name>
</gene>
<dbReference type="AlphaFoldDB" id="A0A8S9SYV1"/>
<dbReference type="RefSeq" id="WP_050046309.1">
    <property type="nucleotide sequence ID" value="NZ_JHEG04000001.1"/>
</dbReference>
<proteinExistence type="predicted"/>
<dbReference type="Gene3D" id="3.40.50.2000">
    <property type="entry name" value="Glycogen Phosphorylase B"/>
    <property type="match status" value="1"/>
</dbReference>
<sequence>MLLDNWQTVQNILVIHTGSNHNQTQILPTLKSLRQLQPNSFITLIESSHKINSYSSWVDEVFIHEEIGTKFVNPEHELALISKLSQRRFDAAVICTELGESPYSLAYICYLAGIPIRIGRSQEFGGSVLSKCIIHNS</sequence>
<evidence type="ECO:0000313" key="1">
    <source>
        <dbReference type="EMBL" id="KAF3885350.1"/>
    </source>
</evidence>
<dbReference type="EMBL" id="JHEG04000001">
    <property type="protein sequence ID" value="KAF3885350.1"/>
    <property type="molecule type" value="Genomic_DNA"/>
</dbReference>
<dbReference type="SUPFAM" id="SSF53756">
    <property type="entry name" value="UDP-Glycosyltransferase/glycogen phosphorylase"/>
    <property type="match status" value="1"/>
</dbReference>
<comment type="caution">
    <text evidence="1">The sequence shown here is derived from an EMBL/GenBank/DDBJ whole genome shotgun (WGS) entry which is preliminary data.</text>
</comment>